<protein>
    <submittedName>
        <fullName evidence="2">Uncharacterized protein</fullName>
    </submittedName>
</protein>
<dbReference type="AlphaFoldDB" id="A0A839N5P2"/>
<organism evidence="2 3">
    <name type="scientific">Flexivirga oryzae</name>
    <dbReference type="NCBI Taxonomy" id="1794944"/>
    <lineage>
        <taxon>Bacteria</taxon>
        <taxon>Bacillati</taxon>
        <taxon>Actinomycetota</taxon>
        <taxon>Actinomycetes</taxon>
        <taxon>Micrococcales</taxon>
        <taxon>Dermacoccaceae</taxon>
        <taxon>Flexivirga</taxon>
    </lineage>
</organism>
<keyword evidence="1" id="KW-1133">Transmembrane helix</keyword>
<gene>
    <name evidence="2" type="ORF">FHU39_000940</name>
</gene>
<feature type="transmembrane region" description="Helical" evidence="1">
    <location>
        <begin position="506"/>
        <end position="524"/>
    </location>
</feature>
<evidence type="ECO:0000313" key="2">
    <source>
        <dbReference type="EMBL" id="MBB2890956.1"/>
    </source>
</evidence>
<evidence type="ECO:0000256" key="1">
    <source>
        <dbReference type="SAM" id="Phobius"/>
    </source>
</evidence>
<proteinExistence type="predicted"/>
<feature type="transmembrane region" description="Helical" evidence="1">
    <location>
        <begin position="50"/>
        <end position="70"/>
    </location>
</feature>
<dbReference type="Proteomes" id="UP000559182">
    <property type="component" value="Unassembled WGS sequence"/>
</dbReference>
<feature type="transmembrane region" description="Helical" evidence="1">
    <location>
        <begin position="476"/>
        <end position="494"/>
    </location>
</feature>
<dbReference type="EMBL" id="JACHVQ010000001">
    <property type="protein sequence ID" value="MBB2890956.1"/>
    <property type="molecule type" value="Genomic_DNA"/>
</dbReference>
<name>A0A839N5P2_9MICO</name>
<dbReference type="RefSeq" id="WP_183319289.1">
    <property type="nucleotide sequence ID" value="NZ_JACHVQ010000001.1"/>
</dbReference>
<sequence length="622" mass="69459">MSRRDLGIALLKYCGRTAVVFGITLIALAASIYAKTPVARVSSGGPDYRIAAFAPAALGIVLASVGAWLASRARAMEYFEIQDGLQIQGIPDVDAPNEDVESPYSSRTISVALAALIKVDRINVRVHDRAELTEYTIEHNVQRQVNMERVVQRLNTAKTGADARGPLFAPKEPPLEWLYPLLRHTKGQALSRTDFMIDGVSADTLPSEQNITVTSMIVRRLFLLCIPRASAEEEELNLLRESLAVCESREPTAVRTFEDLVTRLQDRWKQLDGAEALQDMAVLESVPANRRLFLMLMRHLATYYVVWMQLPGPRCRIDLSYHESRRYLNVGLSGRIRRYMGVPNLRYRIRVPEATDAASYHFQAMAPPDTYLFAGNVRLPSESRMRTAAITNIGNDLSREAQAGTNQNSASATRPGLRVIAKMAQASVVSVHFHARQLRSEISPHSVDERGDERKRAKGLYLDLAFVPIPPSAESAILGLSVYLALICSAIAFYQDRLFKHGEPGTAGTVVLGIPVLLSAWVASRFDYTGLRRATPVLISEMVSLTFVAVLAEGIMLFKESKKSYETDRFPSVLYDWLHLVGHPWWMLVWVLSMAQVGYVIVTFGSRQRRFRRAMRTAGHTN</sequence>
<keyword evidence="1" id="KW-0812">Transmembrane</keyword>
<comment type="caution">
    <text evidence="2">The sequence shown here is derived from an EMBL/GenBank/DDBJ whole genome shotgun (WGS) entry which is preliminary data.</text>
</comment>
<feature type="transmembrane region" description="Helical" evidence="1">
    <location>
        <begin position="536"/>
        <end position="558"/>
    </location>
</feature>
<accession>A0A839N5P2</accession>
<keyword evidence="1" id="KW-0472">Membrane</keyword>
<feature type="transmembrane region" description="Helical" evidence="1">
    <location>
        <begin position="585"/>
        <end position="606"/>
    </location>
</feature>
<keyword evidence="3" id="KW-1185">Reference proteome</keyword>
<reference evidence="2 3" key="1">
    <citation type="submission" date="2020-08" db="EMBL/GenBank/DDBJ databases">
        <title>Sequencing the genomes of 1000 actinobacteria strains.</title>
        <authorList>
            <person name="Klenk H.-P."/>
        </authorList>
    </citation>
    <scope>NUCLEOTIDE SEQUENCE [LARGE SCALE GENOMIC DNA]</scope>
    <source>
        <strain evidence="2 3">DSM 105369</strain>
    </source>
</reference>
<evidence type="ECO:0000313" key="3">
    <source>
        <dbReference type="Proteomes" id="UP000559182"/>
    </source>
</evidence>